<dbReference type="SUPFAM" id="SSF103190">
    <property type="entry name" value="Sensory domain-like"/>
    <property type="match status" value="1"/>
</dbReference>
<organism evidence="8 9">
    <name type="scientific">Grimontia hollisae CIP 101886</name>
    <dbReference type="NCBI Taxonomy" id="675812"/>
    <lineage>
        <taxon>Bacteria</taxon>
        <taxon>Pseudomonadati</taxon>
        <taxon>Pseudomonadota</taxon>
        <taxon>Gammaproteobacteria</taxon>
        <taxon>Vibrionales</taxon>
        <taxon>Vibrionaceae</taxon>
        <taxon>Grimontia</taxon>
    </lineage>
</organism>
<dbReference type="InterPro" id="IPR003594">
    <property type="entry name" value="HATPase_dom"/>
</dbReference>
<dbReference type="Gene3D" id="3.30.565.10">
    <property type="entry name" value="Histidine kinase-like ATPase, C-terminal domain"/>
    <property type="match status" value="1"/>
</dbReference>
<keyword evidence="4" id="KW-0812">Transmembrane</keyword>
<protein>
    <submittedName>
        <fullName evidence="8">Putative sensor kinase CitA</fullName>
    </submittedName>
</protein>
<dbReference type="InterPro" id="IPR005467">
    <property type="entry name" value="His_kinase_dom"/>
</dbReference>
<evidence type="ECO:0000313" key="9">
    <source>
        <dbReference type="Proteomes" id="UP000003604"/>
    </source>
</evidence>
<proteinExistence type="predicted"/>
<dbReference type="eggNOG" id="COG3290">
    <property type="taxonomic scope" value="Bacteria"/>
</dbReference>
<keyword evidence="9" id="KW-1185">Reference proteome</keyword>
<dbReference type="Proteomes" id="UP000003604">
    <property type="component" value="Unassembled WGS sequence"/>
</dbReference>
<evidence type="ECO:0000259" key="7">
    <source>
        <dbReference type="PROSITE" id="PS50109"/>
    </source>
</evidence>
<dbReference type="InterPro" id="IPR032834">
    <property type="entry name" value="NatK-like_C"/>
</dbReference>
<dbReference type="SMART" id="SM00387">
    <property type="entry name" value="HATPase_c"/>
    <property type="match status" value="1"/>
</dbReference>
<dbReference type="PROSITE" id="PS50109">
    <property type="entry name" value="HIS_KIN"/>
    <property type="match status" value="1"/>
</dbReference>
<dbReference type="GO" id="GO:0016301">
    <property type="term" value="F:kinase activity"/>
    <property type="evidence" value="ECO:0007669"/>
    <property type="project" value="UniProtKB-KW"/>
</dbReference>
<name>D0I9E8_GRIHO</name>
<dbReference type="OrthoDB" id="9792686at2"/>
<keyword evidence="5" id="KW-1133">Transmembrane helix</keyword>
<dbReference type="InterPro" id="IPR033463">
    <property type="entry name" value="sCache_3"/>
</dbReference>
<dbReference type="InterPro" id="IPR036890">
    <property type="entry name" value="HATPase_C_sf"/>
</dbReference>
<comment type="subcellular location">
    <subcellularLocation>
        <location evidence="1">Cell inner membrane</location>
    </subcellularLocation>
    <subcellularLocation>
        <location evidence="2">Cell membrane</location>
        <topology evidence="2">Multi-pass membrane protein</topology>
    </subcellularLocation>
</comment>
<dbReference type="RefSeq" id="WP_005504949.1">
    <property type="nucleotide sequence ID" value="NZ_ADAQ01000012.1"/>
</dbReference>
<evidence type="ECO:0000256" key="1">
    <source>
        <dbReference type="ARBA" id="ARBA00004533"/>
    </source>
</evidence>
<dbReference type="AlphaFoldDB" id="D0I9E8"/>
<comment type="caution">
    <text evidence="8">The sequence shown here is derived from an EMBL/GenBank/DDBJ whole genome shotgun (WGS) entry which is preliminary data.</text>
</comment>
<evidence type="ECO:0000256" key="4">
    <source>
        <dbReference type="ARBA" id="ARBA00022692"/>
    </source>
</evidence>
<dbReference type="GO" id="GO:0005886">
    <property type="term" value="C:plasma membrane"/>
    <property type="evidence" value="ECO:0007669"/>
    <property type="project" value="UniProtKB-SubCell"/>
</dbReference>
<keyword evidence="8" id="KW-0418">Kinase</keyword>
<evidence type="ECO:0000256" key="3">
    <source>
        <dbReference type="ARBA" id="ARBA00022475"/>
    </source>
</evidence>
<dbReference type="EMBL" id="ADAQ01000012">
    <property type="protein sequence ID" value="EEY72063.1"/>
    <property type="molecule type" value="Genomic_DNA"/>
</dbReference>
<reference evidence="8 9" key="1">
    <citation type="submission" date="2009-10" db="EMBL/GenBank/DDBJ databases">
        <authorList>
            <consortium name="Los Alamos National Laboratory (LANL)"/>
            <consortium name="National Microbial Pathogen Data Resource (NMPDR)"/>
            <person name="Saunders E.H."/>
            <person name="Munk A.C."/>
            <person name="Tapia R."/>
            <person name="Green L."/>
            <person name="Rogers Y."/>
            <person name="Detter J.C."/>
            <person name="Bruce D."/>
            <person name="Brettin T.S."/>
            <person name="Colwell R.R."/>
            <person name="Huq A."/>
            <person name="Grim C.J."/>
            <person name="Hasan N.A."/>
            <person name="Bartels D."/>
            <person name="Vonstein V."/>
        </authorList>
    </citation>
    <scope>NUCLEOTIDE SEQUENCE [LARGE SCALE GENOMIC DNA]</scope>
    <source>
        <strain evidence="8 9">CIP 101886</strain>
    </source>
</reference>
<gene>
    <name evidence="8" type="ORF">VHA_002485</name>
</gene>
<evidence type="ECO:0000256" key="5">
    <source>
        <dbReference type="ARBA" id="ARBA00022989"/>
    </source>
</evidence>
<dbReference type="Gene3D" id="3.30.450.20">
    <property type="entry name" value="PAS domain"/>
    <property type="match status" value="1"/>
</dbReference>
<keyword evidence="3" id="KW-1003">Cell membrane</keyword>
<dbReference type="InterPro" id="IPR039506">
    <property type="entry name" value="SPOB_a"/>
</dbReference>
<accession>D0I9E8</accession>
<sequence>MAARFFPRSFTKHLTILLCGVFLFSAAGWWAISSHRINHLLDEQISLRAEVQARQLAQLPSLVGAVRRESADDVMAIVAGLQKVTDADFITVSNEKGLRLAHPVPERIGLPVLGGDIEKALNQGEAYLSYGVGSLGPSVRFISPIIDNGEIVGMIKVGYLINTIAVLNEENISPLLGFALSAAVLSGLIAWRFSGYIGQKMQHLEPWQLTQTLSTSQGVLEAAHEGLMAVNHHGQLYLINDSARMLLGDQMGMPTPFAVSQLTDEPGIFSLKGEDFIDKLVRINGRNLVMTRVTLPSTNDVPGGAVFSLRAQDEIQILSNKISQVSHYLESLRVTRHEYQNKLSTLGGLLQLGHYQQALDLVLAQSQTNQGQMDSVRQLQSLPMISGLLLANMGKASEKGISVDLTELDGWHALPANMDEEQLSTLVGNLFSNSIEALEGIKEGAIRVAMYETRNEHVLAFYNNGPRIQVSLDVLCQMGYTSKPDYKDHGIGLHLVQSIVESVSGHIEMDSDDNETAFTLYFPKEQPC</sequence>
<dbReference type="InterPro" id="IPR029151">
    <property type="entry name" value="Sensor-like_sf"/>
</dbReference>
<evidence type="ECO:0000256" key="2">
    <source>
        <dbReference type="ARBA" id="ARBA00004651"/>
    </source>
</evidence>
<dbReference type="Pfam" id="PF14501">
    <property type="entry name" value="HATPase_c_5"/>
    <property type="match status" value="1"/>
</dbReference>
<dbReference type="Pfam" id="PF14689">
    <property type="entry name" value="SPOB_a"/>
    <property type="match status" value="1"/>
</dbReference>
<dbReference type="Pfam" id="PF17203">
    <property type="entry name" value="sCache_3_2"/>
    <property type="match status" value="1"/>
</dbReference>
<feature type="domain" description="Histidine kinase" evidence="7">
    <location>
        <begin position="334"/>
        <end position="526"/>
    </location>
</feature>
<dbReference type="SUPFAM" id="SSF55874">
    <property type="entry name" value="ATPase domain of HSP90 chaperone/DNA topoisomerase II/histidine kinase"/>
    <property type="match status" value="1"/>
</dbReference>
<evidence type="ECO:0000256" key="6">
    <source>
        <dbReference type="ARBA" id="ARBA00023136"/>
    </source>
</evidence>
<evidence type="ECO:0000313" key="8">
    <source>
        <dbReference type="EMBL" id="EEY72063.1"/>
    </source>
</evidence>
<dbReference type="GeneID" id="58894818"/>
<dbReference type="PANTHER" id="PTHR43065">
    <property type="entry name" value="SENSOR HISTIDINE KINASE"/>
    <property type="match status" value="1"/>
</dbReference>
<keyword evidence="6" id="KW-0472">Membrane</keyword>
<keyword evidence="8" id="KW-0808">Transferase</keyword>